<dbReference type="Pfam" id="PF14214">
    <property type="entry name" value="Helitron_like_N"/>
    <property type="match status" value="1"/>
</dbReference>
<feature type="non-terminal residue" evidence="2">
    <location>
        <position position="1"/>
    </location>
</feature>
<feature type="domain" description="Helitron helicase-like" evidence="1">
    <location>
        <begin position="4"/>
        <end position="38"/>
    </location>
</feature>
<dbReference type="InterPro" id="IPR025476">
    <property type="entry name" value="Helitron_helicase-like"/>
</dbReference>
<evidence type="ECO:0000259" key="1">
    <source>
        <dbReference type="Pfam" id="PF14214"/>
    </source>
</evidence>
<sequence>MDGLMKDLRHNKVFASVKAVIYTVEFQKRGLPHTHILLWLACEDKLPTPTDIDRVISVEILDKVEDPRYYNAVRDFM</sequence>
<name>A0A9P0YJD0_CUSEU</name>
<dbReference type="AlphaFoldDB" id="A0A9P0YJD0"/>
<dbReference type="OrthoDB" id="1299166at2759"/>
<keyword evidence="3" id="KW-1185">Reference proteome</keyword>
<reference evidence="2" key="1">
    <citation type="submission" date="2022-07" db="EMBL/GenBank/DDBJ databases">
        <authorList>
            <person name="Macas J."/>
            <person name="Novak P."/>
            <person name="Neumann P."/>
        </authorList>
    </citation>
    <scope>NUCLEOTIDE SEQUENCE</scope>
</reference>
<protein>
    <recommendedName>
        <fullName evidence="1">Helitron helicase-like domain-containing protein</fullName>
    </recommendedName>
</protein>
<comment type="caution">
    <text evidence="2">The sequence shown here is derived from an EMBL/GenBank/DDBJ whole genome shotgun (WGS) entry which is preliminary data.</text>
</comment>
<proteinExistence type="predicted"/>
<evidence type="ECO:0000313" key="2">
    <source>
        <dbReference type="EMBL" id="CAH9061527.1"/>
    </source>
</evidence>
<dbReference type="EMBL" id="CAMAPE010000004">
    <property type="protein sequence ID" value="CAH9061527.1"/>
    <property type="molecule type" value="Genomic_DNA"/>
</dbReference>
<dbReference type="Proteomes" id="UP001152484">
    <property type="component" value="Unassembled WGS sequence"/>
</dbReference>
<gene>
    <name evidence="2" type="ORF">CEURO_LOCUS1753</name>
</gene>
<evidence type="ECO:0000313" key="3">
    <source>
        <dbReference type="Proteomes" id="UP001152484"/>
    </source>
</evidence>
<organism evidence="2 3">
    <name type="scientific">Cuscuta europaea</name>
    <name type="common">European dodder</name>
    <dbReference type="NCBI Taxonomy" id="41803"/>
    <lineage>
        <taxon>Eukaryota</taxon>
        <taxon>Viridiplantae</taxon>
        <taxon>Streptophyta</taxon>
        <taxon>Embryophyta</taxon>
        <taxon>Tracheophyta</taxon>
        <taxon>Spermatophyta</taxon>
        <taxon>Magnoliopsida</taxon>
        <taxon>eudicotyledons</taxon>
        <taxon>Gunneridae</taxon>
        <taxon>Pentapetalae</taxon>
        <taxon>asterids</taxon>
        <taxon>lamiids</taxon>
        <taxon>Solanales</taxon>
        <taxon>Convolvulaceae</taxon>
        <taxon>Cuscuteae</taxon>
        <taxon>Cuscuta</taxon>
        <taxon>Cuscuta subgen. Cuscuta</taxon>
    </lineage>
</organism>
<accession>A0A9P0YJD0</accession>